<reference evidence="1 2" key="2">
    <citation type="journal article" date="2016" name="Genome Announc.">
        <title>Draft Genome Sequence of the N2-Fixing Cyanobacterium Nostoc piscinale CENA21, Isolated from the Brazilian Amazon Floodplain.</title>
        <authorList>
            <person name="Leao T."/>
            <person name="Guimaraes P.I."/>
            <person name="de Melo A.G."/>
            <person name="Ramos R.T."/>
            <person name="Leao P.N."/>
            <person name="Silva A."/>
            <person name="Fiore M.F."/>
            <person name="Schneider M.P."/>
        </authorList>
    </citation>
    <scope>NUCLEOTIDE SEQUENCE [LARGE SCALE GENOMIC DNA]</scope>
    <source>
        <strain evidence="1 2">CENA21</strain>
    </source>
</reference>
<organism evidence="1 2">
    <name type="scientific">Nostoc piscinale CENA21</name>
    <dbReference type="NCBI Taxonomy" id="224013"/>
    <lineage>
        <taxon>Bacteria</taxon>
        <taxon>Bacillati</taxon>
        <taxon>Cyanobacteriota</taxon>
        <taxon>Cyanophyceae</taxon>
        <taxon>Nostocales</taxon>
        <taxon>Nostocaceae</taxon>
        <taxon>Nostoc</taxon>
    </lineage>
</organism>
<dbReference type="EMBL" id="CP012036">
    <property type="protein sequence ID" value="ALF52414.1"/>
    <property type="molecule type" value="Genomic_DNA"/>
</dbReference>
<dbReference type="PATRIC" id="fig|224013.5.peg.1310"/>
<sequence>MSSAFDPSLASARIDKFWELSARFGQEDSAKNIYLNEIVSDRYTLVNGLQILRDELQFAGASISDLKACAADLSLPSVVTTLAYTNCGDRIHQGESTRTYRDVVASRFATLSEIGELKTETFFPTGGGTDDGATLAHVTIAHQLDETWRSQIYAGNSQSFILAALDLKTHVGRLDLGEQLIYGKTQESLWREPRAACGAIVGALTHFNSRNIVHQRLRRDIGEENYEFLSSQQILADDGTDITMAVAAAIVAIRGLEKTAIALGKEMDERGMAHLTATTTVNVPFRDDPVIYLARATVFNGLIRIQGLGADASKYSGKIIHHLGEKHLQLIYDDLDNDNLAIEEIPYRTRKPVVQTYDPQLDITVIDLGSGELGVENGV</sequence>
<dbReference type="Proteomes" id="UP000062645">
    <property type="component" value="Chromosome"/>
</dbReference>
<accession>A0A0M4TUH3</accession>
<evidence type="ECO:0000313" key="1">
    <source>
        <dbReference type="EMBL" id="ALF52414.1"/>
    </source>
</evidence>
<gene>
    <name evidence="1" type="ORF">ACX27_05415</name>
</gene>
<dbReference type="RefSeq" id="WP_062289419.1">
    <property type="nucleotide sequence ID" value="NZ_CP012036.1"/>
</dbReference>
<keyword evidence="2" id="KW-1185">Reference proteome</keyword>
<evidence type="ECO:0000313" key="2">
    <source>
        <dbReference type="Proteomes" id="UP000062645"/>
    </source>
</evidence>
<dbReference type="KEGG" id="npz:ACX27_05415"/>
<name>A0A0M4TUH3_9NOSO</name>
<proteinExistence type="predicted"/>
<protein>
    <submittedName>
        <fullName evidence="1">Uncharacterized protein</fullName>
    </submittedName>
</protein>
<dbReference type="OrthoDB" id="548867at2"/>
<reference evidence="2" key="1">
    <citation type="submission" date="2015-07" db="EMBL/GenBank/DDBJ databases">
        <title>Genome Of Nitrogen-Fixing Cyanobacterium Nostoc piscinale CENA21 From Solimoes/Amazon River Floodplain Sediments And Comparative Genomics To Uncover Biosynthetic Natural Products Potential.</title>
        <authorList>
            <person name="Leao T.F."/>
            <person name="Leao P.N."/>
            <person name="Guimaraes P.I."/>
            <person name="de Melo A.G.C."/>
            <person name="Ramos R.T.J."/>
            <person name="Silva A."/>
            <person name="Fiore M.F."/>
            <person name="Schneider M.P.C."/>
        </authorList>
    </citation>
    <scope>NUCLEOTIDE SEQUENCE [LARGE SCALE GENOMIC DNA]</scope>
    <source>
        <strain evidence="2">CENA21</strain>
    </source>
</reference>
<dbReference type="AlphaFoldDB" id="A0A0M4TUH3"/>